<name>A0ABY2WY77_9RHOB</name>
<dbReference type="Proteomes" id="UP001193035">
    <property type="component" value="Unassembled WGS sequence"/>
</dbReference>
<sequence length="182" mass="19173">MPHLPSLPDKATLFDVYRRHPAVAQAMLALNDAVMRQPSPFTPAEREAIAAYVSALNDCQYCHALHGRAAVNLGMEDGAVAAICERPEAPEDPRLIPVLAYVARLTSDPASVGPEHVRAILDAGWTEDAVSFAAFIAATYALMNRVVEGHGIRADEAQADAGGARLAGPGYAGIAQMLASEG</sequence>
<dbReference type="InterPro" id="IPR003779">
    <property type="entry name" value="CMD-like"/>
</dbReference>
<evidence type="ECO:0000259" key="1">
    <source>
        <dbReference type="Pfam" id="PF02627"/>
    </source>
</evidence>
<dbReference type="RefSeq" id="WP_138841769.1">
    <property type="nucleotide sequence ID" value="NZ_VCPD01000003.1"/>
</dbReference>
<dbReference type="EMBL" id="VCPD01000003">
    <property type="protein sequence ID" value="TMV07804.1"/>
    <property type="molecule type" value="Genomic_DNA"/>
</dbReference>
<accession>A0ABY2WY77</accession>
<evidence type="ECO:0000313" key="3">
    <source>
        <dbReference type="Proteomes" id="UP001193035"/>
    </source>
</evidence>
<protein>
    <submittedName>
        <fullName evidence="2">Carboxymuconolactone decarboxylase family protein</fullName>
    </submittedName>
</protein>
<feature type="domain" description="Carboxymuconolactone decarboxylase-like" evidence="1">
    <location>
        <begin position="21"/>
        <end position="85"/>
    </location>
</feature>
<dbReference type="PANTHER" id="PTHR35446:SF2">
    <property type="entry name" value="CARBOXYMUCONOLACTONE DECARBOXYLASE-LIKE DOMAIN-CONTAINING PROTEIN"/>
    <property type="match status" value="1"/>
</dbReference>
<reference evidence="2 3" key="1">
    <citation type="submission" date="2019-05" db="EMBL/GenBank/DDBJ databases">
        <title>Ruegeria sp. nov., isolated from tidal flat.</title>
        <authorList>
            <person name="Kim W."/>
        </authorList>
    </citation>
    <scope>NUCLEOTIDE SEQUENCE [LARGE SCALE GENOMIC DNA]</scope>
    <source>
        <strain evidence="2 3">CAU 1488</strain>
    </source>
</reference>
<comment type="caution">
    <text evidence="2">The sequence shown here is derived from an EMBL/GenBank/DDBJ whole genome shotgun (WGS) entry which is preliminary data.</text>
</comment>
<dbReference type="Gene3D" id="1.20.1290.10">
    <property type="entry name" value="AhpD-like"/>
    <property type="match status" value="1"/>
</dbReference>
<evidence type="ECO:0000313" key="2">
    <source>
        <dbReference type="EMBL" id="TMV07804.1"/>
    </source>
</evidence>
<dbReference type="PANTHER" id="PTHR35446">
    <property type="entry name" value="SI:CH211-175M2.5"/>
    <property type="match status" value="1"/>
</dbReference>
<dbReference type="SUPFAM" id="SSF69118">
    <property type="entry name" value="AhpD-like"/>
    <property type="match status" value="1"/>
</dbReference>
<proteinExistence type="predicted"/>
<gene>
    <name evidence="2" type="ORF">FGK63_10105</name>
</gene>
<dbReference type="Pfam" id="PF02627">
    <property type="entry name" value="CMD"/>
    <property type="match status" value="1"/>
</dbReference>
<keyword evidence="3" id="KW-1185">Reference proteome</keyword>
<organism evidence="2 3">
    <name type="scientific">Ruegeria sediminis</name>
    <dbReference type="NCBI Taxonomy" id="2583820"/>
    <lineage>
        <taxon>Bacteria</taxon>
        <taxon>Pseudomonadati</taxon>
        <taxon>Pseudomonadota</taxon>
        <taxon>Alphaproteobacteria</taxon>
        <taxon>Rhodobacterales</taxon>
        <taxon>Roseobacteraceae</taxon>
        <taxon>Ruegeria</taxon>
    </lineage>
</organism>
<dbReference type="InterPro" id="IPR029032">
    <property type="entry name" value="AhpD-like"/>
</dbReference>